<dbReference type="InterPro" id="IPR027417">
    <property type="entry name" value="P-loop_NTPase"/>
</dbReference>
<proteinExistence type="evidence at transcript level"/>
<dbReference type="GO" id="GO:0005524">
    <property type="term" value="F:ATP binding"/>
    <property type="evidence" value="ECO:0007669"/>
    <property type="project" value="UniProtKB-KW"/>
</dbReference>
<comment type="similarity">
    <text evidence="3">Belongs to the KTI12 family.</text>
</comment>
<name>S0B2U8_ENTIV</name>
<dbReference type="Pfam" id="PF08433">
    <property type="entry name" value="KTI12"/>
    <property type="match status" value="1"/>
</dbReference>
<dbReference type="VEuPathDB" id="AmoebaDB:EIN_034120"/>
<reference evidence="4" key="1">
    <citation type="submission" date="2012-06" db="EMBL/GenBank/DDBJ databases">
        <title>Short 5' UTR of Entamoeba genes.</title>
        <authorList>
            <person name="Hiranuka K."/>
            <person name="Kumagai M."/>
            <person name="Wakaguri H."/>
            <person name="Suzuki Y."/>
            <person name="Sugano S."/>
            <person name="Watanabe J."/>
            <person name="Makioka A."/>
        </authorList>
    </citation>
    <scope>NUCLEOTIDE SEQUENCE</scope>
    <source>
        <strain evidence="4">IP1</strain>
    </source>
</reference>
<organism evidence="4">
    <name type="scientific">Entamoeba invadens</name>
    <dbReference type="NCBI Taxonomy" id="33085"/>
    <lineage>
        <taxon>Eukaryota</taxon>
        <taxon>Amoebozoa</taxon>
        <taxon>Evosea</taxon>
        <taxon>Archamoebae</taxon>
        <taxon>Mastigamoebida</taxon>
        <taxon>Entamoebidae</taxon>
        <taxon>Entamoeba</taxon>
    </lineage>
</organism>
<evidence type="ECO:0000256" key="2">
    <source>
        <dbReference type="ARBA" id="ARBA00022840"/>
    </source>
</evidence>
<dbReference type="PANTHER" id="PTHR12435">
    <property type="match status" value="1"/>
</dbReference>
<accession>S0B2U8</accession>
<dbReference type="Gene3D" id="3.40.50.300">
    <property type="entry name" value="P-loop containing nucleotide triphosphate hydrolases"/>
    <property type="match status" value="1"/>
</dbReference>
<protein>
    <recommendedName>
        <fullName evidence="5">Protein KTI12</fullName>
    </recommendedName>
</protein>
<sequence length="276" mass="31391">MPFVLISGYPCSGKTTLAKQLSDYVSDKYPEKEVVLINEEMLSVHREEAYNTMQTEDRVRTAFKGQVLRYLNRETIVILDSLNYNKSFRYELKCHCKSIASTSVTISVTAPKEKCIEWNAPREQKYTDEMLVELIERYEEPLPTHKWDQPLFQMKPGDELPCDKICQILFGEFKGRINMSVKQDTVESSTAVTQIDAITQDIIAVVMRVVNSPTFVGGDPIVVPQSATRVVLPRKVSVAEINRIRRSFLKLLQQNLLTLDNNGGDAFVAFLNSAFL</sequence>
<dbReference type="SUPFAM" id="SSF52540">
    <property type="entry name" value="P-loop containing nucleoside triphosphate hydrolases"/>
    <property type="match status" value="1"/>
</dbReference>
<keyword evidence="2" id="KW-0067">ATP-binding</keyword>
<keyword evidence="1" id="KW-0547">Nucleotide-binding</keyword>
<dbReference type="AlphaFoldDB" id="S0B2U8"/>
<dbReference type="InterPro" id="IPR013641">
    <property type="entry name" value="KTI12/PSTK"/>
</dbReference>
<evidence type="ECO:0000313" key="4">
    <source>
        <dbReference type="EMBL" id="BAN40841.1"/>
    </source>
</evidence>
<evidence type="ECO:0000256" key="3">
    <source>
        <dbReference type="ARBA" id="ARBA00025768"/>
    </source>
</evidence>
<dbReference type="EMBL" id="AK422357">
    <property type="protein sequence ID" value="BAN40841.1"/>
    <property type="molecule type" value="mRNA"/>
</dbReference>
<evidence type="ECO:0000256" key="1">
    <source>
        <dbReference type="ARBA" id="ARBA00022741"/>
    </source>
</evidence>
<evidence type="ECO:0008006" key="5">
    <source>
        <dbReference type="Google" id="ProtNLM"/>
    </source>
</evidence>